<reference evidence="10 11" key="1">
    <citation type="submission" date="2017-06" db="EMBL/GenBank/DDBJ databases">
        <title>Ensifer strains isolated from leguminous trees and herbs display diverse denitrification phenotypes with some acting as strong N2O sinks.</title>
        <authorList>
            <person name="Woliy K."/>
            <person name="Mania D."/>
            <person name="Bakken L.R."/>
            <person name="Frostegard A."/>
        </authorList>
    </citation>
    <scope>NUCLEOTIDE SEQUENCE [LARGE SCALE GENOMIC DNA]</scope>
    <source>
        <strain evidence="10 11">AC50a</strain>
    </source>
</reference>
<dbReference type="PANTHER" id="PTHR30509:SF9">
    <property type="entry name" value="MULTIDRUG RESISTANCE PROTEIN MDTO"/>
    <property type="match status" value="1"/>
</dbReference>
<proteinExistence type="inferred from homology"/>
<dbReference type="PANTHER" id="PTHR30509">
    <property type="entry name" value="P-HYDROXYBENZOIC ACID EFFLUX PUMP SUBUNIT-RELATED"/>
    <property type="match status" value="1"/>
</dbReference>
<comment type="subcellular location">
    <subcellularLocation>
        <location evidence="1">Cell membrane</location>
        <topology evidence="1">Multi-pass membrane protein</topology>
    </subcellularLocation>
</comment>
<evidence type="ECO:0000313" key="11">
    <source>
        <dbReference type="Proteomes" id="UP000231987"/>
    </source>
</evidence>
<evidence type="ECO:0000256" key="7">
    <source>
        <dbReference type="SAM" id="Coils"/>
    </source>
</evidence>
<evidence type="ECO:0000313" key="10">
    <source>
        <dbReference type="EMBL" id="PJR13552.1"/>
    </source>
</evidence>
<feature type="transmembrane region" description="Helical" evidence="8">
    <location>
        <begin position="99"/>
        <end position="117"/>
    </location>
</feature>
<gene>
    <name evidence="10" type="ORF">CEJ86_20350</name>
</gene>
<name>A0A2J0YZ62_RHIML</name>
<feature type="coiled-coil region" evidence="7">
    <location>
        <begin position="175"/>
        <end position="202"/>
    </location>
</feature>
<keyword evidence="2" id="KW-1003">Cell membrane</keyword>
<feature type="domain" description="Integral membrane bound transporter" evidence="9">
    <location>
        <begin position="368"/>
        <end position="494"/>
    </location>
</feature>
<dbReference type="RefSeq" id="WP_100673135.1">
    <property type="nucleotide sequence ID" value="NZ_NJGD01000009.1"/>
</dbReference>
<evidence type="ECO:0000256" key="5">
    <source>
        <dbReference type="ARBA" id="ARBA00023136"/>
    </source>
</evidence>
<dbReference type="EMBL" id="NJGD01000009">
    <property type="protein sequence ID" value="PJR13552.1"/>
    <property type="molecule type" value="Genomic_DNA"/>
</dbReference>
<feature type="transmembrane region" description="Helical" evidence="8">
    <location>
        <begin position="27"/>
        <end position="45"/>
    </location>
</feature>
<evidence type="ECO:0000256" key="4">
    <source>
        <dbReference type="ARBA" id="ARBA00022989"/>
    </source>
</evidence>
<keyword evidence="3 8" id="KW-0812">Transmembrane</keyword>
<evidence type="ECO:0000256" key="3">
    <source>
        <dbReference type="ARBA" id="ARBA00022692"/>
    </source>
</evidence>
<keyword evidence="5 8" id="KW-0472">Membrane</keyword>
<feature type="transmembrane region" description="Helical" evidence="8">
    <location>
        <begin position="411"/>
        <end position="444"/>
    </location>
</feature>
<comment type="similarity">
    <text evidence="6">Belongs to the YccS/YhfK family.</text>
</comment>
<evidence type="ECO:0000256" key="6">
    <source>
        <dbReference type="ARBA" id="ARBA00043993"/>
    </source>
</evidence>
<comment type="caution">
    <text evidence="10">The sequence shown here is derived from an EMBL/GenBank/DDBJ whole genome shotgun (WGS) entry which is preliminary data.</text>
</comment>
<keyword evidence="7" id="KW-0175">Coiled coil</keyword>
<feature type="transmembrane region" description="Helical" evidence="8">
    <location>
        <begin position="76"/>
        <end position="93"/>
    </location>
</feature>
<evidence type="ECO:0000256" key="2">
    <source>
        <dbReference type="ARBA" id="ARBA00022475"/>
    </source>
</evidence>
<accession>A0A2J0YZ62</accession>
<dbReference type="AlphaFoldDB" id="A0A2J0YZ62"/>
<dbReference type="InterPro" id="IPR049453">
    <property type="entry name" value="Memb_transporter_dom"/>
</dbReference>
<dbReference type="GO" id="GO:0005886">
    <property type="term" value="C:plasma membrane"/>
    <property type="evidence" value="ECO:0007669"/>
    <property type="project" value="UniProtKB-SubCell"/>
</dbReference>
<feature type="transmembrane region" description="Helical" evidence="8">
    <location>
        <begin position="450"/>
        <end position="473"/>
    </location>
</feature>
<evidence type="ECO:0000256" key="8">
    <source>
        <dbReference type="SAM" id="Phobius"/>
    </source>
</evidence>
<keyword evidence="4 8" id="KW-1133">Transmembrane helix</keyword>
<sequence>MTFRLRFRDWLLANDPAFSRLRQASRITATVVISVALLIAFHFSATPLPPAAYGLAITLSIEGGLAVRDRTASEQLVTRILAVVTGVAMVTLASTLERYRHVSDLVFLVVIFVAVYGRAFGQRWFAVGMFAFMSYFTGAYLRPSLDQLPALVLGAGISAATAHLVRTVLLPDDRYRDLLRAIASVQQRVDEILHEIAAAARRPILKAADRRRLHALEERLKEAVLMAESFIATDNRRPAPEPGVVSADLAIGLFDIHLAAESVIVLSLQAMPPAIVVDAALAKNSGALERGMQSLGEANVRQFEAARALLWLHTVRDRLDRSLGALKAADLDEPNPVPSPEPSAAVARFSMADPALRSAIQITLASGIAMVFGLMLSRERWFWAVLAAFLVFTNTRSRGDTAVKALQRSAGTLAGIVVGLAAASAIGGTVYIVLPLGAACIFLAFYFLPFSYATMTFFVSVVLSLAYSLLGVLTPQLLELRLEETLVGSVAGAAVAFVVFPTKTRTTLDGAIRNWCDKLAELLEEARRGTSGLDLVSRSQALDRAYRDLAAAAKPLGVSWQLVTRPGHVRQTLAVFMGCTYWARIFARKMSQAAESPDDFAAQIAENLKLASKVRETGADYFYRSRSVAAPVERHLPVSRDDAGLGLEMVAVSLERLHSPRVRPAGQERGL</sequence>
<dbReference type="Pfam" id="PF13515">
    <property type="entry name" value="FUSC_2"/>
    <property type="match status" value="1"/>
</dbReference>
<evidence type="ECO:0000256" key="1">
    <source>
        <dbReference type="ARBA" id="ARBA00004651"/>
    </source>
</evidence>
<protein>
    <recommendedName>
        <fullName evidence="9">Integral membrane bound transporter domain-containing protein</fullName>
    </recommendedName>
</protein>
<evidence type="ECO:0000259" key="9">
    <source>
        <dbReference type="Pfam" id="PF13515"/>
    </source>
</evidence>
<organism evidence="10 11">
    <name type="scientific">Rhizobium meliloti</name>
    <name type="common">Ensifer meliloti</name>
    <name type="synonym">Sinorhizobium meliloti</name>
    <dbReference type="NCBI Taxonomy" id="382"/>
    <lineage>
        <taxon>Bacteria</taxon>
        <taxon>Pseudomonadati</taxon>
        <taxon>Pseudomonadota</taxon>
        <taxon>Alphaproteobacteria</taxon>
        <taxon>Hyphomicrobiales</taxon>
        <taxon>Rhizobiaceae</taxon>
        <taxon>Sinorhizobium/Ensifer group</taxon>
        <taxon>Sinorhizobium</taxon>
    </lineage>
</organism>
<feature type="transmembrane region" description="Helical" evidence="8">
    <location>
        <begin position="358"/>
        <end position="375"/>
    </location>
</feature>
<feature type="transmembrane region" description="Helical" evidence="8">
    <location>
        <begin position="148"/>
        <end position="170"/>
    </location>
</feature>
<dbReference type="Proteomes" id="UP000231987">
    <property type="component" value="Unassembled WGS sequence"/>
</dbReference>